<dbReference type="HOGENOM" id="CLU_097058_4_2_6"/>
<keyword evidence="5" id="KW-0145">Chemotaxis</keyword>
<keyword evidence="6" id="KW-0283">Flagellar rotation</keyword>
<dbReference type="eggNOG" id="COG1886">
    <property type="taxonomic scope" value="Bacteria"/>
</dbReference>
<dbReference type="OrthoDB" id="6711812at2"/>
<dbReference type="EMBL" id="APRL01000013">
    <property type="protein sequence ID" value="ENW91575.1"/>
    <property type="molecule type" value="Genomic_DNA"/>
</dbReference>
<dbReference type="Proteomes" id="UP000013261">
    <property type="component" value="Unassembled WGS sequence"/>
</dbReference>
<sequence>MTTQINEINLPSLREAIDSNAPNLIDKLAVVEQVDVELIVEVGSAKLTIGELLSLKEGCLVKLDQSIDEPLKLYLKDHLVGYGKLVAVDDVLGFQITQLNEHSA</sequence>
<dbReference type="InterPro" id="IPR001172">
    <property type="entry name" value="FliN_T3SS_HrcQb"/>
</dbReference>
<evidence type="ECO:0000256" key="6">
    <source>
        <dbReference type="ARBA" id="ARBA00022779"/>
    </source>
</evidence>
<evidence type="ECO:0000256" key="7">
    <source>
        <dbReference type="ARBA" id="ARBA00023136"/>
    </source>
</evidence>
<dbReference type="GO" id="GO:0009425">
    <property type="term" value="C:bacterial-type flagellum basal body"/>
    <property type="evidence" value="ECO:0007669"/>
    <property type="project" value="InterPro"/>
</dbReference>
<keyword evidence="10" id="KW-1185">Reference proteome</keyword>
<dbReference type="InterPro" id="IPR036429">
    <property type="entry name" value="SpoA-like_sf"/>
</dbReference>
<dbReference type="PRINTS" id="PR00956">
    <property type="entry name" value="FLGMOTORFLIN"/>
</dbReference>
<keyword evidence="7" id="KW-0472">Membrane</keyword>
<dbReference type="PATRIC" id="fig|1217703.3.peg.1453"/>
<keyword evidence="4" id="KW-1003">Cell membrane</keyword>
<comment type="similarity">
    <text evidence="2">Belongs to the FliN/MopA/SpaO family.</text>
</comment>
<dbReference type="RefSeq" id="WP_005187092.1">
    <property type="nucleotide sequence ID" value="NZ_KB850050.1"/>
</dbReference>
<dbReference type="InterPro" id="IPR051469">
    <property type="entry name" value="FliN/MopA/SpaO"/>
</dbReference>
<keyword evidence="9" id="KW-0969">Cilium</keyword>
<reference evidence="9 10" key="1">
    <citation type="submission" date="2013-02" db="EMBL/GenBank/DDBJ databases">
        <title>The Genome Sequence of Acinetobacter sp. ANC 4105.</title>
        <authorList>
            <consortium name="The Broad Institute Genome Sequencing Platform"/>
            <consortium name="The Broad Institute Genome Sequencing Center for Infectious Disease"/>
            <person name="Cerqueira G."/>
            <person name="Feldgarden M."/>
            <person name="Courvalin P."/>
            <person name="Perichon B."/>
            <person name="Grillot-Courvalin C."/>
            <person name="Clermont D."/>
            <person name="Rocha E."/>
            <person name="Yoon E.-J."/>
            <person name="Nemec A."/>
            <person name="Walker B."/>
            <person name="Young S.K."/>
            <person name="Zeng Q."/>
            <person name="Gargeya S."/>
            <person name="Fitzgerald M."/>
            <person name="Haas B."/>
            <person name="Abouelleil A."/>
            <person name="Alvarado L."/>
            <person name="Arachchi H.M."/>
            <person name="Berlin A.M."/>
            <person name="Chapman S.B."/>
            <person name="Dewar J."/>
            <person name="Goldberg J."/>
            <person name="Griggs A."/>
            <person name="Gujja S."/>
            <person name="Hansen M."/>
            <person name="Howarth C."/>
            <person name="Imamovic A."/>
            <person name="Larimer J."/>
            <person name="McCowan C."/>
            <person name="Murphy C."/>
            <person name="Neiman D."/>
            <person name="Pearson M."/>
            <person name="Priest M."/>
            <person name="Roberts A."/>
            <person name="Saif S."/>
            <person name="Shea T."/>
            <person name="Sisk P."/>
            <person name="Sykes S."/>
            <person name="Wortman J."/>
            <person name="Nusbaum C."/>
            <person name="Birren B."/>
        </authorList>
    </citation>
    <scope>NUCLEOTIDE SEQUENCE [LARGE SCALE GENOMIC DNA]</scope>
    <source>
        <strain evidence="9 10">ANC 4105</strain>
    </source>
</reference>
<dbReference type="Gene3D" id="2.30.330.10">
    <property type="entry name" value="SpoA-like"/>
    <property type="match status" value="1"/>
</dbReference>
<dbReference type="InterPro" id="IPR001543">
    <property type="entry name" value="FliN-like_C"/>
</dbReference>
<evidence type="ECO:0000313" key="9">
    <source>
        <dbReference type="EMBL" id="ENW91575.1"/>
    </source>
</evidence>
<keyword evidence="9" id="KW-0282">Flagellum</keyword>
<proteinExistence type="inferred from homology"/>
<dbReference type="Pfam" id="PF01052">
    <property type="entry name" value="FliMN_C"/>
    <property type="match status" value="1"/>
</dbReference>
<dbReference type="PANTHER" id="PTHR43484">
    <property type="match status" value="1"/>
</dbReference>
<evidence type="ECO:0000256" key="4">
    <source>
        <dbReference type="ARBA" id="ARBA00022475"/>
    </source>
</evidence>
<name>N9MEH0_9GAMM</name>
<evidence type="ECO:0000256" key="3">
    <source>
        <dbReference type="ARBA" id="ARBA00021897"/>
    </source>
</evidence>
<evidence type="ECO:0000259" key="8">
    <source>
        <dbReference type="Pfam" id="PF01052"/>
    </source>
</evidence>
<evidence type="ECO:0000256" key="2">
    <source>
        <dbReference type="ARBA" id="ARBA00009226"/>
    </source>
</evidence>
<gene>
    <name evidence="9" type="ORF">F904_01512</name>
</gene>
<comment type="caution">
    <text evidence="9">The sequence shown here is derived from an EMBL/GenBank/DDBJ whole genome shotgun (WGS) entry which is preliminary data.</text>
</comment>
<dbReference type="GO" id="GO:0003774">
    <property type="term" value="F:cytoskeletal motor activity"/>
    <property type="evidence" value="ECO:0007669"/>
    <property type="project" value="InterPro"/>
</dbReference>
<evidence type="ECO:0000256" key="1">
    <source>
        <dbReference type="ARBA" id="ARBA00004413"/>
    </source>
</evidence>
<dbReference type="GO" id="GO:0006935">
    <property type="term" value="P:chemotaxis"/>
    <property type="evidence" value="ECO:0007669"/>
    <property type="project" value="UniProtKB-KW"/>
</dbReference>
<dbReference type="SUPFAM" id="SSF101801">
    <property type="entry name" value="Surface presentation of antigens (SPOA)"/>
    <property type="match status" value="1"/>
</dbReference>
<evidence type="ECO:0000256" key="5">
    <source>
        <dbReference type="ARBA" id="ARBA00022500"/>
    </source>
</evidence>
<evidence type="ECO:0000313" key="10">
    <source>
        <dbReference type="Proteomes" id="UP000013261"/>
    </source>
</evidence>
<dbReference type="AlphaFoldDB" id="N9MEH0"/>
<keyword evidence="9" id="KW-0966">Cell projection</keyword>
<dbReference type="GO" id="GO:0005886">
    <property type="term" value="C:plasma membrane"/>
    <property type="evidence" value="ECO:0007669"/>
    <property type="project" value="UniProtKB-SubCell"/>
</dbReference>
<organism evidence="9 10">
    <name type="scientific">Acinetobacter dispersus</name>
    <dbReference type="NCBI Taxonomy" id="70348"/>
    <lineage>
        <taxon>Bacteria</taxon>
        <taxon>Pseudomonadati</taxon>
        <taxon>Pseudomonadota</taxon>
        <taxon>Gammaproteobacteria</taxon>
        <taxon>Moraxellales</taxon>
        <taxon>Moraxellaceae</taxon>
        <taxon>Acinetobacter</taxon>
    </lineage>
</organism>
<accession>N9MEH0</accession>
<protein>
    <recommendedName>
        <fullName evidence="3">Flagellar motor switch protein FliN</fullName>
    </recommendedName>
</protein>
<comment type="subcellular location">
    <subcellularLocation>
        <location evidence="1">Cell membrane</location>
        <topology evidence="1">Peripheral membrane protein</topology>
        <orientation evidence="1">Cytoplasmic side</orientation>
    </subcellularLocation>
</comment>
<dbReference type="PANTHER" id="PTHR43484:SF1">
    <property type="entry name" value="FLAGELLAR MOTOR SWITCH PROTEIN FLIN"/>
    <property type="match status" value="1"/>
</dbReference>
<dbReference type="GO" id="GO:0071973">
    <property type="term" value="P:bacterial-type flagellum-dependent cell motility"/>
    <property type="evidence" value="ECO:0007669"/>
    <property type="project" value="InterPro"/>
</dbReference>
<feature type="domain" description="Flagellar motor switch protein FliN-like C-terminal" evidence="8">
    <location>
        <begin position="31"/>
        <end position="99"/>
    </location>
</feature>